<name>A0ACA9MW80_9GLOM</name>
<evidence type="ECO:0000313" key="1">
    <source>
        <dbReference type="EMBL" id="CAG8617199.1"/>
    </source>
</evidence>
<keyword evidence="2" id="KW-1185">Reference proteome</keyword>
<protein>
    <submittedName>
        <fullName evidence="1">5383_t:CDS:1</fullName>
    </submittedName>
</protein>
<dbReference type="EMBL" id="CAJVPM010016963">
    <property type="protein sequence ID" value="CAG8617199.1"/>
    <property type="molecule type" value="Genomic_DNA"/>
</dbReference>
<dbReference type="Proteomes" id="UP000789860">
    <property type="component" value="Unassembled WGS sequence"/>
</dbReference>
<proteinExistence type="predicted"/>
<evidence type="ECO:0000313" key="2">
    <source>
        <dbReference type="Proteomes" id="UP000789860"/>
    </source>
</evidence>
<reference evidence="1" key="1">
    <citation type="submission" date="2021-06" db="EMBL/GenBank/DDBJ databases">
        <authorList>
            <person name="Kallberg Y."/>
            <person name="Tangrot J."/>
            <person name="Rosling A."/>
        </authorList>
    </citation>
    <scope>NUCLEOTIDE SEQUENCE</scope>
    <source>
        <strain evidence="1">AU212A</strain>
    </source>
</reference>
<feature type="non-terminal residue" evidence="1">
    <location>
        <position position="1"/>
    </location>
</feature>
<feature type="non-terminal residue" evidence="1">
    <location>
        <position position="267"/>
    </location>
</feature>
<sequence>NTAGFFVSNARFSTRSKNLANNSKVKIVLCDDNNLIDKIKEVQRLHSDSDSNTICIENITTNENTKTEIFGIKFEGSIRIRKLIRNKMFKIKTTEYLDELEPSLKKLRDIISDKKEYVFVKRNMSKAKRIIIDQDIDETLQIVGYEFQPEFEKRIEQESFKCLKRKYLENFYKIVKRQKVEPKVIILTGGIKVEKTTFREKFAKYLEDKGLKKEVEKINRLTGYDYVIFDHTHIDTEVFTHHNIKEQDVLDYLQERRLEIDLKNIHK</sequence>
<accession>A0ACA9MW80</accession>
<comment type="caution">
    <text evidence="1">The sequence shown here is derived from an EMBL/GenBank/DDBJ whole genome shotgun (WGS) entry which is preliminary data.</text>
</comment>
<organism evidence="1 2">
    <name type="scientific">Scutellospora calospora</name>
    <dbReference type="NCBI Taxonomy" id="85575"/>
    <lineage>
        <taxon>Eukaryota</taxon>
        <taxon>Fungi</taxon>
        <taxon>Fungi incertae sedis</taxon>
        <taxon>Mucoromycota</taxon>
        <taxon>Glomeromycotina</taxon>
        <taxon>Glomeromycetes</taxon>
        <taxon>Diversisporales</taxon>
        <taxon>Gigasporaceae</taxon>
        <taxon>Scutellospora</taxon>
    </lineage>
</organism>
<gene>
    <name evidence="1" type="ORF">SCALOS_LOCUS7520</name>
</gene>